<proteinExistence type="predicted"/>
<evidence type="ECO:0000313" key="1">
    <source>
        <dbReference type="EMBL" id="CAG8835226.1"/>
    </source>
</evidence>
<feature type="non-terminal residue" evidence="1">
    <location>
        <position position="1"/>
    </location>
</feature>
<accession>A0ABN7WLY1</accession>
<keyword evidence="2" id="KW-1185">Reference proteome</keyword>
<gene>
    <name evidence="1" type="ORF">GMARGA_LOCUS32466</name>
</gene>
<reference evidence="1 2" key="1">
    <citation type="submission" date="2021-06" db="EMBL/GenBank/DDBJ databases">
        <authorList>
            <person name="Kallberg Y."/>
            <person name="Tangrot J."/>
            <person name="Rosling A."/>
        </authorList>
    </citation>
    <scope>NUCLEOTIDE SEQUENCE [LARGE SCALE GENOMIC DNA]</scope>
    <source>
        <strain evidence="1 2">120-4 pot B 10/14</strain>
    </source>
</reference>
<organism evidence="1 2">
    <name type="scientific">Gigaspora margarita</name>
    <dbReference type="NCBI Taxonomy" id="4874"/>
    <lineage>
        <taxon>Eukaryota</taxon>
        <taxon>Fungi</taxon>
        <taxon>Fungi incertae sedis</taxon>
        <taxon>Mucoromycota</taxon>
        <taxon>Glomeromycotina</taxon>
        <taxon>Glomeromycetes</taxon>
        <taxon>Diversisporales</taxon>
        <taxon>Gigasporaceae</taxon>
        <taxon>Gigaspora</taxon>
    </lineage>
</organism>
<comment type="caution">
    <text evidence="1">The sequence shown here is derived from an EMBL/GenBank/DDBJ whole genome shotgun (WGS) entry which is preliminary data.</text>
</comment>
<evidence type="ECO:0000313" key="2">
    <source>
        <dbReference type="Proteomes" id="UP000789901"/>
    </source>
</evidence>
<dbReference type="EMBL" id="CAJVQB010051054">
    <property type="protein sequence ID" value="CAG8835226.1"/>
    <property type="molecule type" value="Genomic_DNA"/>
</dbReference>
<protein>
    <submittedName>
        <fullName evidence="1">13105_t:CDS:1</fullName>
    </submittedName>
</protein>
<sequence>EDNLIEGGGFKQWIDTRWHTMHDCVFSVIRHKIPLEIIRNNNSDIVNISVQAILHSRAFFDDLNALAFVLYSIKIAISTLES</sequence>
<dbReference type="Proteomes" id="UP000789901">
    <property type="component" value="Unassembled WGS sequence"/>
</dbReference>
<name>A0ABN7WLY1_GIGMA</name>